<dbReference type="STRING" id="280699.M1VKX0"/>
<evidence type="ECO:0000313" key="4">
    <source>
        <dbReference type="Proteomes" id="UP000007014"/>
    </source>
</evidence>
<evidence type="ECO:0000256" key="2">
    <source>
        <dbReference type="SAM" id="Phobius"/>
    </source>
</evidence>
<dbReference type="PANTHER" id="PTHR36359">
    <property type="entry name" value="PROTEIN RESISTANCE TO PHYTOPHTHORA 1, CHLOROPLASTIC"/>
    <property type="match status" value="1"/>
</dbReference>
<dbReference type="Gramene" id="CMQ389CT">
    <property type="protein sequence ID" value="CMQ389CT"/>
    <property type="gene ID" value="CMQ389C"/>
</dbReference>
<dbReference type="AlphaFoldDB" id="M1VKX0"/>
<dbReference type="InterPro" id="IPR044966">
    <property type="entry name" value="RPH1"/>
</dbReference>
<keyword evidence="2" id="KW-0812">Transmembrane</keyword>
<sequence>MFTVPICKQQQFRTLWSSGVLCRESNIVQGKMLSVPLRRTVLRTPLHCSTETTEPTKRATGVADPVEARVRKELESAGIELEQLLNPSKVVNLERKLAEYQTRLAELTSSGNAAERDRLLSKFSKMQRELEQEKRAVMRQWLKNLFVAQGILTAALGGWMAFDSRLPLYVQALGFWMVWLFTIPSLRARKPSSAEKNALNVSFLIAPVMNLVLPVFLKDTGELWLAQILQLIGCYLYYGVWTPSSVKDARKTAVQQEDQGGTKRLNVRLPAILRWLDWGSWR</sequence>
<name>M1VKX0_CYAM1</name>
<dbReference type="EMBL" id="AP006499">
    <property type="protein sequence ID" value="BAM82238.1"/>
    <property type="molecule type" value="Genomic_DNA"/>
</dbReference>
<reference evidence="3 4" key="2">
    <citation type="journal article" date="2007" name="BMC Biol.">
        <title>A 100%-complete sequence reveals unusually simple genomic features in the hot-spring red alga Cyanidioschyzon merolae.</title>
        <authorList>
            <person name="Nozaki H."/>
            <person name="Takano H."/>
            <person name="Misumi O."/>
            <person name="Terasawa K."/>
            <person name="Matsuzaki M."/>
            <person name="Maruyama S."/>
            <person name="Nishida K."/>
            <person name="Yagisawa F."/>
            <person name="Yoshida Y."/>
            <person name="Fujiwara T."/>
            <person name="Takio S."/>
            <person name="Tamura K."/>
            <person name="Chung S.J."/>
            <person name="Nakamura S."/>
            <person name="Kuroiwa H."/>
            <person name="Tanaka K."/>
            <person name="Sato N."/>
            <person name="Kuroiwa T."/>
        </authorList>
    </citation>
    <scope>NUCLEOTIDE SEQUENCE [LARGE SCALE GENOMIC DNA]</scope>
    <source>
        <strain evidence="3 4">10D</strain>
    </source>
</reference>
<keyword evidence="2" id="KW-1133">Transmembrane helix</keyword>
<feature type="transmembrane region" description="Helical" evidence="2">
    <location>
        <begin position="141"/>
        <end position="162"/>
    </location>
</feature>
<feature type="transmembrane region" description="Helical" evidence="2">
    <location>
        <begin position="223"/>
        <end position="241"/>
    </location>
</feature>
<dbReference type="GeneID" id="16996373"/>
<keyword evidence="1" id="KW-0175">Coiled coil</keyword>
<feature type="coiled-coil region" evidence="1">
    <location>
        <begin position="90"/>
        <end position="136"/>
    </location>
</feature>
<dbReference type="KEGG" id="cme:CYME_CMQ389C"/>
<feature type="transmembrane region" description="Helical" evidence="2">
    <location>
        <begin position="168"/>
        <end position="186"/>
    </location>
</feature>
<dbReference type="OrthoDB" id="424372at2759"/>
<reference evidence="3 4" key="1">
    <citation type="journal article" date="2004" name="Nature">
        <title>Genome sequence of the ultrasmall unicellular red alga Cyanidioschyzon merolae 10D.</title>
        <authorList>
            <person name="Matsuzaki M."/>
            <person name="Misumi O."/>
            <person name="Shin-i T."/>
            <person name="Maruyama S."/>
            <person name="Takahara M."/>
            <person name="Miyagishima S."/>
            <person name="Mori T."/>
            <person name="Nishida K."/>
            <person name="Yagisawa F."/>
            <person name="Nishida K."/>
            <person name="Yoshida Y."/>
            <person name="Nishimura Y."/>
            <person name="Nakao S."/>
            <person name="Kobayashi T."/>
            <person name="Momoyama Y."/>
            <person name="Higashiyama T."/>
            <person name="Minoda A."/>
            <person name="Sano M."/>
            <person name="Nomoto H."/>
            <person name="Oishi K."/>
            <person name="Hayashi H."/>
            <person name="Ohta F."/>
            <person name="Nishizaka S."/>
            <person name="Haga S."/>
            <person name="Miura S."/>
            <person name="Morishita T."/>
            <person name="Kabeya Y."/>
            <person name="Terasawa K."/>
            <person name="Suzuki Y."/>
            <person name="Ishii Y."/>
            <person name="Asakawa S."/>
            <person name="Takano H."/>
            <person name="Ohta N."/>
            <person name="Kuroiwa H."/>
            <person name="Tanaka K."/>
            <person name="Shimizu N."/>
            <person name="Sugano S."/>
            <person name="Sato N."/>
            <person name="Nozaki H."/>
            <person name="Ogasawara N."/>
            <person name="Kohara Y."/>
            <person name="Kuroiwa T."/>
        </authorList>
    </citation>
    <scope>NUCLEOTIDE SEQUENCE [LARGE SCALE GENOMIC DNA]</scope>
    <source>
        <strain evidence="3 4">10D</strain>
    </source>
</reference>
<feature type="transmembrane region" description="Helical" evidence="2">
    <location>
        <begin position="198"/>
        <end position="217"/>
    </location>
</feature>
<dbReference type="HOGENOM" id="CLU_988160_0_0_1"/>
<gene>
    <name evidence="3" type="ORF">CYME_CMQ389C</name>
</gene>
<proteinExistence type="predicted"/>
<keyword evidence="2" id="KW-0472">Membrane</keyword>
<organism evidence="3 4">
    <name type="scientific">Cyanidioschyzon merolae (strain NIES-3377 / 10D)</name>
    <name type="common">Unicellular red alga</name>
    <dbReference type="NCBI Taxonomy" id="280699"/>
    <lineage>
        <taxon>Eukaryota</taxon>
        <taxon>Rhodophyta</taxon>
        <taxon>Bangiophyceae</taxon>
        <taxon>Cyanidiales</taxon>
        <taxon>Cyanidiaceae</taxon>
        <taxon>Cyanidioschyzon</taxon>
    </lineage>
</organism>
<dbReference type="PANTHER" id="PTHR36359:SF1">
    <property type="entry name" value="PROTEIN RESISTANCE TO PHYTOPHTHORA 1, CHLOROPLASTIC"/>
    <property type="match status" value="1"/>
</dbReference>
<dbReference type="Proteomes" id="UP000007014">
    <property type="component" value="Chromosome 17"/>
</dbReference>
<protein>
    <submittedName>
        <fullName evidence="3">Uncharacterized protein</fullName>
    </submittedName>
</protein>
<evidence type="ECO:0000313" key="3">
    <source>
        <dbReference type="EMBL" id="BAM82238.1"/>
    </source>
</evidence>
<dbReference type="GO" id="GO:0006952">
    <property type="term" value="P:defense response"/>
    <property type="evidence" value="ECO:0007669"/>
    <property type="project" value="InterPro"/>
</dbReference>
<dbReference type="eggNOG" id="ENOG502QSK6">
    <property type="taxonomic scope" value="Eukaryota"/>
</dbReference>
<dbReference type="RefSeq" id="XP_005538274.1">
    <property type="nucleotide sequence ID" value="XM_005538217.1"/>
</dbReference>
<evidence type="ECO:0000256" key="1">
    <source>
        <dbReference type="SAM" id="Coils"/>
    </source>
</evidence>
<keyword evidence="4" id="KW-1185">Reference proteome</keyword>
<dbReference type="OMA" id="VFRGWLK"/>
<accession>M1VKX0</accession>